<feature type="transmembrane region" description="Helical" evidence="6">
    <location>
        <begin position="291"/>
        <end position="312"/>
    </location>
</feature>
<dbReference type="EMBL" id="FLRE01000032">
    <property type="protein sequence ID" value="SBT32242.1"/>
    <property type="molecule type" value="Genomic_DNA"/>
</dbReference>
<evidence type="ECO:0000259" key="7">
    <source>
        <dbReference type="PROSITE" id="PS50192"/>
    </source>
</evidence>
<dbReference type="AlphaFoldDB" id="A0A1A8YK25"/>
<dbReference type="Gene3D" id="1.20.5.110">
    <property type="match status" value="1"/>
</dbReference>
<keyword evidence="4 6" id="KW-1133">Transmembrane helix</keyword>
<dbReference type="InterPro" id="IPR000727">
    <property type="entry name" value="T_SNARE_dom"/>
</dbReference>
<feature type="domain" description="T-SNARE coiled-coil homology" evidence="7">
    <location>
        <begin position="219"/>
        <end position="281"/>
    </location>
</feature>
<evidence type="ECO:0000256" key="6">
    <source>
        <dbReference type="SAM" id="Phobius"/>
    </source>
</evidence>
<dbReference type="SMART" id="SM00503">
    <property type="entry name" value="SynN"/>
    <property type="match status" value="1"/>
</dbReference>
<dbReference type="GO" id="GO:0048278">
    <property type="term" value="P:vesicle docking"/>
    <property type="evidence" value="ECO:0007669"/>
    <property type="project" value="TreeGrafter"/>
</dbReference>
<dbReference type="Proteomes" id="UP000078550">
    <property type="component" value="Unassembled WGS sequence"/>
</dbReference>
<evidence type="ECO:0000256" key="2">
    <source>
        <dbReference type="ARBA" id="ARBA00009063"/>
    </source>
</evidence>
<evidence type="ECO:0000256" key="3">
    <source>
        <dbReference type="ARBA" id="ARBA00022692"/>
    </source>
</evidence>
<dbReference type="GO" id="GO:0000149">
    <property type="term" value="F:SNARE binding"/>
    <property type="evidence" value="ECO:0007669"/>
    <property type="project" value="TreeGrafter"/>
</dbReference>
<keyword evidence="3 6" id="KW-0812">Transmembrane</keyword>
<dbReference type="GO" id="GO:0005886">
    <property type="term" value="C:plasma membrane"/>
    <property type="evidence" value="ECO:0007669"/>
    <property type="project" value="TreeGrafter"/>
</dbReference>
<dbReference type="SMART" id="SM00397">
    <property type="entry name" value="t_SNARE"/>
    <property type="match status" value="1"/>
</dbReference>
<dbReference type="Gene3D" id="1.20.58.70">
    <property type="match status" value="1"/>
</dbReference>
<protein>
    <submittedName>
        <fullName evidence="8">Syntaxin, putative</fullName>
    </submittedName>
</protein>
<dbReference type="CDD" id="cd15848">
    <property type="entry name" value="SNARE_syntaxin1-like"/>
    <property type="match status" value="1"/>
</dbReference>
<dbReference type="InterPro" id="IPR006011">
    <property type="entry name" value="Syntaxin_N"/>
</dbReference>
<comment type="similarity">
    <text evidence="2">Belongs to the syntaxin family.</text>
</comment>
<evidence type="ECO:0000313" key="11">
    <source>
        <dbReference type="Proteomes" id="UP000078555"/>
    </source>
</evidence>
<keyword evidence="11" id="KW-1185">Reference proteome</keyword>
<accession>A0A1A8YK25</accession>
<reference evidence="8" key="2">
    <citation type="submission" date="2016-05" db="EMBL/GenBank/DDBJ databases">
        <authorList>
            <person name="Lavstsen T."/>
            <person name="Jespersen J.S."/>
        </authorList>
    </citation>
    <scope>NUCLEOTIDE SEQUENCE [LARGE SCALE GENOMIC DNA]</scope>
</reference>
<sequence length="315" mass="36960">MIDLFDSVKVIAVNKKKQNARYMVPMLLFKNDKVVDNDVEKNDETVITISPSEHNKDLRLYVDTVDKIKHEIKKIYVIIEEIEGLKNKINISITIEQENELSMLLNMQIKNANNIIQSIKIDIRNLRKKYLLKSQENKIIKKAIHDNLINVFKKALHNYQQIQNIYHHNVKDKISRHIKIMYPHYNEDDINNVLKHEDMNTQNLVKWKLQGHNDLKNALSDVETKYKDVKTLEKSVYDLHQTIIELSALIEMNEEVISNIHDNIDDAQHFTEKANADLIDARNIQRSTSKWMFYISIGILIVIVIICLPVLVKFL</sequence>
<evidence type="ECO:0000313" key="10">
    <source>
        <dbReference type="Proteomes" id="UP000078550"/>
    </source>
</evidence>
<organism evidence="8 11">
    <name type="scientific">Plasmodium ovale wallikeri</name>
    <dbReference type="NCBI Taxonomy" id="864142"/>
    <lineage>
        <taxon>Eukaryota</taxon>
        <taxon>Sar</taxon>
        <taxon>Alveolata</taxon>
        <taxon>Apicomplexa</taxon>
        <taxon>Aconoidasida</taxon>
        <taxon>Haemosporida</taxon>
        <taxon>Plasmodiidae</taxon>
        <taxon>Plasmodium</taxon>
        <taxon>Plasmodium (Plasmodium)</taxon>
    </lineage>
</organism>
<dbReference type="Pfam" id="PF05739">
    <property type="entry name" value="SNARE"/>
    <property type="match status" value="1"/>
</dbReference>
<name>A0A1A8YK25_PLAOA</name>
<dbReference type="GO" id="GO:0006887">
    <property type="term" value="P:exocytosis"/>
    <property type="evidence" value="ECO:0007669"/>
    <property type="project" value="TreeGrafter"/>
</dbReference>
<reference evidence="10" key="3">
    <citation type="submission" date="2016-05" db="EMBL/GenBank/DDBJ databases">
        <authorList>
            <person name="Naeem Raeece"/>
        </authorList>
    </citation>
    <scope>NUCLEOTIDE SEQUENCE [LARGE SCALE GENOMIC DNA]</scope>
</reference>
<comment type="subcellular location">
    <subcellularLocation>
        <location evidence="1">Membrane</location>
        <topology evidence="1">Single-pass type IV membrane protein</topology>
    </subcellularLocation>
</comment>
<dbReference type="SUPFAM" id="SSF47661">
    <property type="entry name" value="t-snare proteins"/>
    <property type="match status" value="1"/>
</dbReference>
<dbReference type="GO" id="GO:0012505">
    <property type="term" value="C:endomembrane system"/>
    <property type="evidence" value="ECO:0007669"/>
    <property type="project" value="TreeGrafter"/>
</dbReference>
<dbReference type="GO" id="GO:0006906">
    <property type="term" value="P:vesicle fusion"/>
    <property type="evidence" value="ECO:0007669"/>
    <property type="project" value="TreeGrafter"/>
</dbReference>
<dbReference type="GO" id="GO:0006886">
    <property type="term" value="P:intracellular protein transport"/>
    <property type="evidence" value="ECO:0007669"/>
    <property type="project" value="TreeGrafter"/>
</dbReference>
<dbReference type="GO" id="GO:0005484">
    <property type="term" value="F:SNAP receptor activity"/>
    <property type="evidence" value="ECO:0007669"/>
    <property type="project" value="TreeGrafter"/>
</dbReference>
<keyword evidence="5 6" id="KW-0472">Membrane</keyword>
<dbReference type="EMBL" id="FLRD01000023">
    <property type="protein sequence ID" value="SBT31701.1"/>
    <property type="molecule type" value="Genomic_DNA"/>
</dbReference>
<dbReference type="GO" id="GO:0031201">
    <property type="term" value="C:SNARE complex"/>
    <property type="evidence" value="ECO:0007669"/>
    <property type="project" value="TreeGrafter"/>
</dbReference>
<evidence type="ECO:0000313" key="9">
    <source>
        <dbReference type="EMBL" id="SBT32242.1"/>
    </source>
</evidence>
<evidence type="ECO:0000256" key="1">
    <source>
        <dbReference type="ARBA" id="ARBA00004211"/>
    </source>
</evidence>
<dbReference type="PANTHER" id="PTHR19957:SF307">
    <property type="entry name" value="PROTEIN SSO1-RELATED"/>
    <property type="match status" value="1"/>
</dbReference>
<evidence type="ECO:0000256" key="4">
    <source>
        <dbReference type="ARBA" id="ARBA00022989"/>
    </source>
</evidence>
<reference evidence="11" key="1">
    <citation type="submission" date="2016-05" db="EMBL/GenBank/DDBJ databases">
        <authorList>
            <person name="Naeem R."/>
        </authorList>
    </citation>
    <scope>NUCLEOTIDE SEQUENCE [LARGE SCALE GENOMIC DNA]</scope>
</reference>
<dbReference type="InterPro" id="IPR045242">
    <property type="entry name" value="Syntaxin"/>
</dbReference>
<proteinExistence type="inferred from homology"/>
<dbReference type="Proteomes" id="UP000078555">
    <property type="component" value="Unassembled WGS sequence"/>
</dbReference>
<dbReference type="InterPro" id="IPR010989">
    <property type="entry name" value="SNARE"/>
</dbReference>
<evidence type="ECO:0000313" key="8">
    <source>
        <dbReference type="EMBL" id="SBT31701.1"/>
    </source>
</evidence>
<gene>
    <name evidence="8" type="ORF">POVWA1_008520</name>
    <name evidence="9" type="ORF">POVWA2_008510</name>
</gene>
<evidence type="ECO:0000256" key="5">
    <source>
        <dbReference type="ARBA" id="ARBA00023136"/>
    </source>
</evidence>
<dbReference type="PROSITE" id="PS50192">
    <property type="entry name" value="T_SNARE"/>
    <property type="match status" value="1"/>
</dbReference>
<dbReference type="PANTHER" id="PTHR19957">
    <property type="entry name" value="SYNTAXIN"/>
    <property type="match status" value="1"/>
</dbReference>